<dbReference type="AlphaFoldDB" id="A0A0M6XYC3"/>
<gene>
    <name evidence="2" type="ORF">LAL4801_01291</name>
</gene>
<dbReference type="SUPFAM" id="SSF53850">
    <property type="entry name" value="Periplasmic binding protein-like II"/>
    <property type="match status" value="1"/>
</dbReference>
<organism evidence="2 3">
    <name type="scientific">Roseibium aggregatum</name>
    <dbReference type="NCBI Taxonomy" id="187304"/>
    <lineage>
        <taxon>Bacteria</taxon>
        <taxon>Pseudomonadati</taxon>
        <taxon>Pseudomonadota</taxon>
        <taxon>Alphaproteobacteria</taxon>
        <taxon>Hyphomicrobiales</taxon>
        <taxon>Stappiaceae</taxon>
        <taxon>Roseibium</taxon>
    </lineage>
</organism>
<dbReference type="PANTHER" id="PTHR38834">
    <property type="entry name" value="PERIPLASMIC SUBSTRATE BINDING PROTEIN FAMILY 3"/>
    <property type="match status" value="1"/>
</dbReference>
<evidence type="ECO:0000313" key="2">
    <source>
        <dbReference type="EMBL" id="CTQ42854.1"/>
    </source>
</evidence>
<dbReference type="EMBL" id="CXST01000001">
    <property type="protein sequence ID" value="CTQ42854.1"/>
    <property type="molecule type" value="Genomic_DNA"/>
</dbReference>
<keyword evidence="3" id="KW-1185">Reference proteome</keyword>
<name>A0A0M6XYC3_9HYPH</name>
<evidence type="ECO:0000313" key="3">
    <source>
        <dbReference type="Proteomes" id="UP000048926"/>
    </source>
</evidence>
<dbReference type="Gene3D" id="3.40.190.10">
    <property type="entry name" value="Periplasmic binding protein-like II"/>
    <property type="match status" value="2"/>
</dbReference>
<dbReference type="InterPro" id="IPR001638">
    <property type="entry name" value="Solute-binding_3/MltF_N"/>
</dbReference>
<feature type="domain" description="Solute-binding protein family 3/N-terminal" evidence="1">
    <location>
        <begin position="73"/>
        <end position="288"/>
    </location>
</feature>
<sequence>MHALKRPIQEQFPVLDFSYTPLIIIASQTSRTSGWDLSVLRSFACTCVRALVFGLGLGLAGQPVLSSPAAAEELVAFTGYLPPLSINEQEKGIAVELMELVAEEAGLDIKIRFAPWRRAQLLAENTPGSLLFTAAYSRNRSEKFQYIAPLLYTESAFVTLDQPLDTFEKAIESGKVIGVHLGSQRSQILQRFGVRNVEEIPSAEQMSVMLKTGRIDAWYTMSVRASYMFRQQGYDPGSLVIGAPVTHGIQWLAANKDLDPQIRGRLSAAVSRVWRDPRYWQIVDRYTH</sequence>
<dbReference type="STRING" id="187304.B0E33_23745"/>
<dbReference type="Pfam" id="PF00497">
    <property type="entry name" value="SBP_bac_3"/>
    <property type="match status" value="1"/>
</dbReference>
<dbReference type="Proteomes" id="UP000048926">
    <property type="component" value="Unassembled WGS sequence"/>
</dbReference>
<accession>A0A0M6XYC3</accession>
<dbReference type="SMART" id="SM00062">
    <property type="entry name" value="PBPb"/>
    <property type="match status" value="1"/>
</dbReference>
<protein>
    <submittedName>
        <fullName evidence="2">Lysine-arginine-ornithine-binding periplasmic protein</fullName>
    </submittedName>
</protein>
<reference evidence="3" key="1">
    <citation type="submission" date="2015-07" db="EMBL/GenBank/DDBJ databases">
        <authorList>
            <person name="Rodrigo-Torres Lidia"/>
            <person name="Arahal R.David."/>
        </authorList>
    </citation>
    <scope>NUCLEOTIDE SEQUENCE [LARGE SCALE GENOMIC DNA]</scope>
    <source>
        <strain evidence="3">CECT 4801</strain>
    </source>
</reference>
<evidence type="ECO:0000259" key="1">
    <source>
        <dbReference type="SMART" id="SM00062"/>
    </source>
</evidence>
<proteinExistence type="predicted"/>
<dbReference type="PANTHER" id="PTHR38834:SF3">
    <property type="entry name" value="SOLUTE-BINDING PROTEIN FAMILY 3_N-TERMINAL DOMAIN-CONTAINING PROTEIN"/>
    <property type="match status" value="1"/>
</dbReference>